<dbReference type="Proteomes" id="UP000760860">
    <property type="component" value="Unassembled WGS sequence"/>
</dbReference>
<dbReference type="Proteomes" id="UP000735874">
    <property type="component" value="Unassembled WGS sequence"/>
</dbReference>
<dbReference type="InterPro" id="IPR012337">
    <property type="entry name" value="RNaseH-like_sf"/>
</dbReference>
<dbReference type="PANTHER" id="PTHR40866">
    <property type="entry name" value="BED-TYPE DOMAIN-CONTAINING PROTEIN"/>
    <property type="match status" value="1"/>
</dbReference>
<evidence type="ECO:0000313" key="5">
    <source>
        <dbReference type="Proteomes" id="UP000697107"/>
    </source>
</evidence>
<dbReference type="Proteomes" id="UP000697107">
    <property type="component" value="Unassembled WGS sequence"/>
</dbReference>
<dbReference type="VEuPathDB" id="FungiDB:PC110_g11193"/>
<evidence type="ECO:0000313" key="4">
    <source>
        <dbReference type="EMBL" id="KAG3219347.1"/>
    </source>
</evidence>
<evidence type="ECO:0000313" key="3">
    <source>
        <dbReference type="EMBL" id="KAG2988046.1"/>
    </source>
</evidence>
<dbReference type="EMBL" id="RCMV01000315">
    <property type="protein sequence ID" value="KAG3219347.1"/>
    <property type="molecule type" value="Genomic_DNA"/>
</dbReference>
<protein>
    <submittedName>
        <fullName evidence="3">Uncharacterized protein</fullName>
    </submittedName>
</protein>
<evidence type="ECO:0000313" key="2">
    <source>
        <dbReference type="EMBL" id="KAG2924549.1"/>
    </source>
</evidence>
<sequence>MLDEEGDLTGYHVCKACGKRRKHAPNNGYTNLVTHVRTAHPSFERYIRDATTAATGTVIAWVSQKASNRYGWLKWVIMGNLPLSFCESQETRHRYSNLASVSVDALLSNMEGVTKVVEITIGKEMPVDFGLILDDCSFGTEQYQGVYGCYETPSGPQYPLLSMAPVMDEPGDHLTAEGHLMAIERFLPFFGKTIQGVKFLVGDNCAVNKRLAKLMKVPLVGCASHRLNLAVRDFLRPHESALEEVQQLMRKQRTLNQAAKLRVKTPLVSVLRQDTRWSSTFSMLDRYFRLREFLSADDEDIADLLPSRSVHRKLEDLLSKLRFVESISKKLQSDGLTLLDARYLFDGLLEQRPSFSNYLSLYADIVHSPTFEAAVVKVPAGDSALLTAEEAEELEPFKVTAESSISTETVSSTAKEGFADRILKRRKVAAEPSTYKLLSAIPPTSNVVERLFSVARGVLRHERRRISPMTLEMILFLKVNASYWDVATVEASL</sequence>
<organism evidence="3 5">
    <name type="scientific">Phytophthora cactorum</name>
    <dbReference type="NCBI Taxonomy" id="29920"/>
    <lineage>
        <taxon>Eukaryota</taxon>
        <taxon>Sar</taxon>
        <taxon>Stramenopiles</taxon>
        <taxon>Oomycota</taxon>
        <taxon>Peronosporomycetes</taxon>
        <taxon>Peronosporales</taxon>
        <taxon>Peronosporaceae</taxon>
        <taxon>Phytophthora</taxon>
    </lineage>
</organism>
<dbReference type="EMBL" id="RCMK01000510">
    <property type="protein sequence ID" value="KAG2924549.1"/>
    <property type="molecule type" value="Genomic_DNA"/>
</dbReference>
<dbReference type="SUPFAM" id="SSF53098">
    <property type="entry name" value="Ribonuclease H-like"/>
    <property type="match status" value="1"/>
</dbReference>
<dbReference type="EMBL" id="RCML01000160">
    <property type="protein sequence ID" value="KAG2988046.1"/>
    <property type="molecule type" value="Genomic_DNA"/>
</dbReference>
<gene>
    <name evidence="1" type="ORF">PC113_g1580</name>
    <name evidence="2" type="ORF">PC117_g15373</name>
    <name evidence="3" type="ORF">PC118_g6949</name>
    <name evidence="4" type="ORF">PC129_g9862</name>
</gene>
<reference evidence="3" key="1">
    <citation type="submission" date="2018-10" db="EMBL/GenBank/DDBJ databases">
        <title>Effector identification in a new, highly contiguous assembly of the strawberry crown rot pathogen Phytophthora cactorum.</title>
        <authorList>
            <person name="Armitage A.D."/>
            <person name="Nellist C.F."/>
            <person name="Bates H."/>
            <person name="Vickerstaff R.J."/>
            <person name="Harrison R.J."/>
        </authorList>
    </citation>
    <scope>NUCLEOTIDE SEQUENCE</scope>
    <source>
        <strain evidence="1">15-7</strain>
        <strain evidence="2">4040</strain>
        <strain evidence="3">P415</strain>
        <strain evidence="4">P421</strain>
    </source>
</reference>
<comment type="caution">
    <text evidence="3">The sequence shown here is derived from an EMBL/GenBank/DDBJ whole genome shotgun (WGS) entry which is preliminary data.</text>
</comment>
<dbReference type="AlphaFoldDB" id="A0A8T1G2Q2"/>
<dbReference type="VEuPathDB" id="FungiDB:PC110_g18754"/>
<dbReference type="PANTHER" id="PTHR40866:SF1">
    <property type="entry name" value="BED-TYPE DOMAIN-CONTAINING PROTEIN"/>
    <property type="match status" value="1"/>
</dbReference>
<dbReference type="EMBL" id="RCMG01000019">
    <property type="protein sequence ID" value="KAG2867813.1"/>
    <property type="molecule type" value="Genomic_DNA"/>
</dbReference>
<evidence type="ECO:0000313" key="1">
    <source>
        <dbReference type="EMBL" id="KAG2867813.1"/>
    </source>
</evidence>
<accession>A0A8T1G2Q2</accession>
<dbReference type="Proteomes" id="UP000736787">
    <property type="component" value="Unassembled WGS sequence"/>
</dbReference>
<proteinExistence type="predicted"/>
<name>A0A8T1G2Q2_9STRA</name>